<name>A0ACC0X7V4_9ROSI</name>
<evidence type="ECO:0000313" key="2">
    <source>
        <dbReference type="Proteomes" id="UP001163603"/>
    </source>
</evidence>
<protein>
    <submittedName>
        <fullName evidence="1">Uncharacterized protein</fullName>
    </submittedName>
</protein>
<proteinExistence type="predicted"/>
<comment type="caution">
    <text evidence="1">The sequence shown here is derived from an EMBL/GenBank/DDBJ whole genome shotgun (WGS) entry which is preliminary data.</text>
</comment>
<keyword evidence="2" id="KW-1185">Reference proteome</keyword>
<sequence>MASNRDDNDSYETTCLECMHEFRWTFLTKMGSSCRLRQKDEVSSTPTRHDVFSSLTLLFQEILGDPRRLNENVERIWLAKVRIIELGRTLEMTRIMLEGELADHRRIIVDKERQIIKLQLEVVAFKEQAHWDRRTLPPFGSNEIDCGNKWWC</sequence>
<dbReference type="Proteomes" id="UP001163603">
    <property type="component" value="Chromosome 14"/>
</dbReference>
<dbReference type="EMBL" id="CM047749">
    <property type="protein sequence ID" value="KAJ0011074.1"/>
    <property type="molecule type" value="Genomic_DNA"/>
</dbReference>
<evidence type="ECO:0000313" key="1">
    <source>
        <dbReference type="EMBL" id="KAJ0011074.1"/>
    </source>
</evidence>
<reference evidence="2" key="1">
    <citation type="journal article" date="2023" name="G3 (Bethesda)">
        <title>Genome assembly and association tests identify interacting loci associated with vigor, precocity, and sex in interspecific pistachio rootstocks.</title>
        <authorList>
            <person name="Palmer W."/>
            <person name="Jacygrad E."/>
            <person name="Sagayaradj S."/>
            <person name="Cavanaugh K."/>
            <person name="Han R."/>
            <person name="Bertier L."/>
            <person name="Beede B."/>
            <person name="Kafkas S."/>
            <person name="Golino D."/>
            <person name="Preece J."/>
            <person name="Michelmore R."/>
        </authorList>
    </citation>
    <scope>NUCLEOTIDE SEQUENCE [LARGE SCALE GENOMIC DNA]</scope>
</reference>
<organism evidence="1 2">
    <name type="scientific">Pistacia integerrima</name>
    <dbReference type="NCBI Taxonomy" id="434235"/>
    <lineage>
        <taxon>Eukaryota</taxon>
        <taxon>Viridiplantae</taxon>
        <taxon>Streptophyta</taxon>
        <taxon>Embryophyta</taxon>
        <taxon>Tracheophyta</taxon>
        <taxon>Spermatophyta</taxon>
        <taxon>Magnoliopsida</taxon>
        <taxon>eudicotyledons</taxon>
        <taxon>Gunneridae</taxon>
        <taxon>Pentapetalae</taxon>
        <taxon>rosids</taxon>
        <taxon>malvids</taxon>
        <taxon>Sapindales</taxon>
        <taxon>Anacardiaceae</taxon>
        <taxon>Pistacia</taxon>
    </lineage>
</organism>
<gene>
    <name evidence="1" type="ORF">Pint_32857</name>
</gene>
<accession>A0ACC0X7V4</accession>